<gene>
    <name evidence="12" type="primary">LOC116554402</name>
</gene>
<keyword evidence="7 8" id="KW-0807">Transducer</keyword>
<feature type="transmembrane region" description="Helical" evidence="9">
    <location>
        <begin position="98"/>
        <end position="120"/>
    </location>
</feature>
<dbReference type="PROSITE" id="PS50262">
    <property type="entry name" value="G_PROTEIN_RECEP_F1_2"/>
    <property type="match status" value="1"/>
</dbReference>
<feature type="transmembrane region" description="Helical" evidence="9">
    <location>
        <begin position="238"/>
        <end position="260"/>
    </location>
</feature>
<dbReference type="FunFam" id="1.20.1070.10:FF:000003">
    <property type="entry name" value="Olfactory receptor"/>
    <property type="match status" value="1"/>
</dbReference>
<dbReference type="SUPFAM" id="SSF81321">
    <property type="entry name" value="Family A G protein-coupled receptor-like"/>
    <property type="match status" value="1"/>
</dbReference>
<dbReference type="PROSITE" id="PS00237">
    <property type="entry name" value="G_PROTEIN_RECEP_F1_1"/>
    <property type="match status" value="1"/>
</dbReference>
<name>A0A6J3I7R2_SAPAP</name>
<sequence>MAERNYTAVTEFFLTAFTEHPEWRLPLFLVFLSFYLATVLGNTGMIILIHGDRRLHTPMYFFLSHLSLVDVCHSSTIIPQMLAVLWEHGTVISQARCATQFFLFTFFASIDCYLLAIMSYDRYAAVCQPLLYVTIMTEKAHWSLVTGAYVAGFFSAFVRTVTAFTLSFCGNNEINFIFCDLPPLLKLSCGDSYTQEVVIIVFAVFVMPVCILVILVSYLFIIMAILQIHSAGGRAKTFSTCTSHLTAVALFFGTLIFMYLRDNTGQSLEGDRVVSVLYTMVTPMLNPLIYSLRNKEVKEAVRKALSKSKAARRP</sequence>
<feature type="transmembrane region" description="Helical" evidence="9">
    <location>
        <begin position="27"/>
        <end position="49"/>
    </location>
</feature>
<keyword evidence="4 8" id="KW-0297">G-protein coupled receptor</keyword>
<dbReference type="PRINTS" id="PR00237">
    <property type="entry name" value="GPCRRHODOPSN"/>
</dbReference>
<dbReference type="GO" id="GO:0004984">
    <property type="term" value="F:olfactory receptor activity"/>
    <property type="evidence" value="ECO:0007669"/>
    <property type="project" value="InterPro"/>
</dbReference>
<accession>A0A6J3I7R2</accession>
<dbReference type="AlphaFoldDB" id="A0A6J3I7R2"/>
<keyword evidence="11" id="KW-1185">Reference proteome</keyword>
<protein>
    <recommendedName>
        <fullName evidence="9">Olfactory receptor</fullName>
    </recommendedName>
</protein>
<dbReference type="CDD" id="cd15230">
    <property type="entry name" value="7tmA_OR5-like"/>
    <property type="match status" value="1"/>
</dbReference>
<evidence type="ECO:0000313" key="12">
    <source>
        <dbReference type="RefSeq" id="XP_032138270.1"/>
    </source>
</evidence>
<dbReference type="Proteomes" id="UP000504640">
    <property type="component" value="Unplaced"/>
</dbReference>
<dbReference type="InterPro" id="IPR000725">
    <property type="entry name" value="Olfact_rcpt"/>
</dbReference>
<keyword evidence="9" id="KW-1003">Cell membrane</keyword>
<keyword evidence="9" id="KW-0552">Olfaction</keyword>
<keyword evidence="5 9" id="KW-0472">Membrane</keyword>
<reference evidence="12" key="1">
    <citation type="submission" date="2025-08" db="UniProtKB">
        <authorList>
            <consortium name="RefSeq"/>
        </authorList>
    </citation>
    <scope>IDENTIFICATION</scope>
    <source>
        <tissue evidence="12">Blood</tissue>
    </source>
</reference>
<dbReference type="GeneID" id="116554402"/>
<dbReference type="Gene3D" id="1.20.1070.10">
    <property type="entry name" value="Rhodopsin 7-helix transmembrane proteins"/>
    <property type="match status" value="1"/>
</dbReference>
<evidence type="ECO:0000256" key="7">
    <source>
        <dbReference type="ARBA" id="ARBA00023224"/>
    </source>
</evidence>
<evidence type="ECO:0000256" key="5">
    <source>
        <dbReference type="ARBA" id="ARBA00023136"/>
    </source>
</evidence>
<feature type="transmembrane region" description="Helical" evidence="9">
    <location>
        <begin position="197"/>
        <end position="226"/>
    </location>
</feature>
<evidence type="ECO:0000256" key="6">
    <source>
        <dbReference type="ARBA" id="ARBA00023170"/>
    </source>
</evidence>
<evidence type="ECO:0000256" key="8">
    <source>
        <dbReference type="RuleBase" id="RU000688"/>
    </source>
</evidence>
<dbReference type="InterPro" id="IPR017452">
    <property type="entry name" value="GPCR_Rhodpsn_7TM"/>
</dbReference>
<dbReference type="GO" id="GO:0004930">
    <property type="term" value="F:G protein-coupled receptor activity"/>
    <property type="evidence" value="ECO:0007669"/>
    <property type="project" value="UniProtKB-KW"/>
</dbReference>
<evidence type="ECO:0000256" key="9">
    <source>
        <dbReference type="RuleBase" id="RU363047"/>
    </source>
</evidence>
<feature type="transmembrane region" description="Helical" evidence="9">
    <location>
        <begin position="140"/>
        <end position="158"/>
    </location>
</feature>
<keyword evidence="3 9" id="KW-1133">Transmembrane helix</keyword>
<dbReference type="Pfam" id="PF13853">
    <property type="entry name" value="7tm_4"/>
    <property type="match status" value="1"/>
</dbReference>
<dbReference type="GO" id="GO:0005886">
    <property type="term" value="C:plasma membrane"/>
    <property type="evidence" value="ECO:0007669"/>
    <property type="project" value="UniProtKB-SubCell"/>
</dbReference>
<evidence type="ECO:0000256" key="4">
    <source>
        <dbReference type="ARBA" id="ARBA00023040"/>
    </source>
</evidence>
<evidence type="ECO:0000313" key="11">
    <source>
        <dbReference type="Proteomes" id="UP000504640"/>
    </source>
</evidence>
<feature type="domain" description="G-protein coupled receptors family 1 profile" evidence="10">
    <location>
        <begin position="41"/>
        <end position="290"/>
    </location>
</feature>
<proteinExistence type="inferred from homology"/>
<evidence type="ECO:0000259" key="10">
    <source>
        <dbReference type="PROSITE" id="PS50262"/>
    </source>
</evidence>
<organism evidence="11 12">
    <name type="scientific">Sapajus apella</name>
    <name type="common">Brown-capped capuchin</name>
    <name type="synonym">Cebus apella</name>
    <dbReference type="NCBI Taxonomy" id="9515"/>
    <lineage>
        <taxon>Eukaryota</taxon>
        <taxon>Metazoa</taxon>
        <taxon>Chordata</taxon>
        <taxon>Craniata</taxon>
        <taxon>Vertebrata</taxon>
        <taxon>Euteleostomi</taxon>
        <taxon>Mammalia</taxon>
        <taxon>Eutheria</taxon>
        <taxon>Euarchontoglires</taxon>
        <taxon>Primates</taxon>
        <taxon>Haplorrhini</taxon>
        <taxon>Platyrrhini</taxon>
        <taxon>Cebidae</taxon>
        <taxon>Cebinae</taxon>
        <taxon>Sapajus</taxon>
    </lineage>
</organism>
<dbReference type="PRINTS" id="PR00245">
    <property type="entry name" value="OLFACTORYR"/>
</dbReference>
<keyword evidence="9" id="KW-0716">Sensory transduction</keyword>
<dbReference type="PANTHER" id="PTHR48018">
    <property type="entry name" value="OLFACTORY RECEPTOR"/>
    <property type="match status" value="1"/>
</dbReference>
<evidence type="ECO:0000256" key="1">
    <source>
        <dbReference type="ARBA" id="ARBA00004141"/>
    </source>
</evidence>
<evidence type="ECO:0000256" key="3">
    <source>
        <dbReference type="ARBA" id="ARBA00022989"/>
    </source>
</evidence>
<dbReference type="InterPro" id="IPR000276">
    <property type="entry name" value="GPCR_Rhodpsn"/>
</dbReference>
<keyword evidence="2 8" id="KW-0812">Transmembrane</keyword>
<evidence type="ECO:0000256" key="2">
    <source>
        <dbReference type="ARBA" id="ARBA00022692"/>
    </source>
</evidence>
<dbReference type="RefSeq" id="XP_032138270.1">
    <property type="nucleotide sequence ID" value="XM_032282379.1"/>
</dbReference>
<comment type="subcellular location">
    <subcellularLocation>
        <location evidence="9">Cell membrane</location>
        <topology evidence="9">Multi-pass membrane protein</topology>
    </subcellularLocation>
    <subcellularLocation>
        <location evidence="1">Membrane</location>
        <topology evidence="1">Multi-pass membrane protein</topology>
    </subcellularLocation>
</comment>
<keyword evidence="6 8" id="KW-0675">Receptor</keyword>
<feature type="transmembrane region" description="Helical" evidence="9">
    <location>
        <begin position="61"/>
        <end position="86"/>
    </location>
</feature>
<feature type="transmembrane region" description="Helical" evidence="9">
    <location>
        <begin position="272"/>
        <end position="292"/>
    </location>
</feature>
<comment type="similarity">
    <text evidence="8">Belongs to the G-protein coupled receptor 1 family.</text>
</comment>